<organism evidence="4">
    <name type="scientific">Spermothamnion repens</name>
    <dbReference type="NCBI Taxonomy" id="31383"/>
    <lineage>
        <taxon>Eukaryota</taxon>
        <taxon>Rhodophyta</taxon>
        <taxon>Florideophyceae</taxon>
        <taxon>Rhodymeniophycidae</taxon>
        <taxon>Ceramiales</taxon>
        <taxon>Ceramiaceae</taxon>
        <taxon>Spermothamnion</taxon>
    </lineage>
</organism>
<proteinExistence type="inferred from homology"/>
<reference evidence="4" key="1">
    <citation type="journal article" date="2019" name="Mol. Phylogenet. Evol.">
        <title>Morphological evolution and classification of the red algal order Ceramiales inferred using plastid phylogenomics.</title>
        <authorList>
            <person name="Diaz-Tapia P."/>
            <person name="Pasella M.M."/>
            <person name="Verbruggen H."/>
            <person name="Maggs C.A."/>
        </authorList>
    </citation>
    <scope>NUCLEOTIDE SEQUENCE</scope>
    <source>
        <strain evidence="4">PD2951</strain>
    </source>
</reference>
<geneLocation type="plastid" evidence="4"/>
<dbReference type="GO" id="GO:0006412">
    <property type="term" value="P:translation"/>
    <property type="evidence" value="ECO:0007669"/>
    <property type="project" value="InterPro"/>
</dbReference>
<evidence type="ECO:0000313" key="4">
    <source>
        <dbReference type="EMBL" id="QCI08628.1"/>
    </source>
</evidence>
<dbReference type="GO" id="GO:0003735">
    <property type="term" value="F:structural constituent of ribosome"/>
    <property type="evidence" value="ECO:0007669"/>
    <property type="project" value="InterPro"/>
</dbReference>
<reference evidence="4" key="2">
    <citation type="submission" date="2019-04" db="EMBL/GenBank/DDBJ databases">
        <authorList>
            <person name="Pasella M."/>
        </authorList>
    </citation>
    <scope>NUCLEOTIDE SEQUENCE</scope>
    <source>
        <strain evidence="4">PD2951</strain>
    </source>
</reference>
<accession>A0A4D6X1B9</accession>
<name>A0A4D6X1B9_9FLOR</name>
<dbReference type="EMBL" id="MK814735">
    <property type="protein sequence ID" value="QCI08628.1"/>
    <property type="molecule type" value="Genomic_DNA"/>
</dbReference>
<dbReference type="AlphaFoldDB" id="A0A4D6X1B9"/>
<dbReference type="GO" id="GO:0005840">
    <property type="term" value="C:ribosome"/>
    <property type="evidence" value="ECO:0007669"/>
    <property type="project" value="UniProtKB-KW"/>
</dbReference>
<dbReference type="GO" id="GO:1990904">
    <property type="term" value="C:ribonucleoprotein complex"/>
    <property type="evidence" value="ECO:0007669"/>
    <property type="project" value="UniProtKB-KW"/>
</dbReference>
<keyword evidence="4" id="KW-0934">Plastid</keyword>
<evidence type="ECO:0000256" key="2">
    <source>
        <dbReference type="ARBA" id="ARBA00022980"/>
    </source>
</evidence>
<evidence type="ECO:0000256" key="1">
    <source>
        <dbReference type="ARBA" id="ARBA00010111"/>
    </source>
</evidence>
<dbReference type="NCBIfam" id="TIGR01030">
    <property type="entry name" value="rpmH_bact"/>
    <property type="match status" value="1"/>
</dbReference>
<evidence type="ECO:0000256" key="3">
    <source>
        <dbReference type="ARBA" id="ARBA00023274"/>
    </source>
</evidence>
<dbReference type="InterPro" id="IPR000271">
    <property type="entry name" value="Ribosomal_bL34"/>
</dbReference>
<dbReference type="Gene3D" id="1.10.287.3980">
    <property type="match status" value="1"/>
</dbReference>
<comment type="similarity">
    <text evidence="1">Belongs to the bacterial ribosomal protein bL34 family.</text>
</comment>
<keyword evidence="2 4" id="KW-0689">Ribosomal protein</keyword>
<keyword evidence="3" id="KW-0687">Ribonucleoprotein</keyword>
<sequence length="41" mass="4904">MNKGTKIKKLRKSGFRNRMKTHSGKKIINSKRLKKRHKINI</sequence>
<dbReference type="Pfam" id="PF00468">
    <property type="entry name" value="Ribosomal_L34"/>
    <property type="match status" value="1"/>
</dbReference>
<gene>
    <name evidence="4" type="primary">rpl34</name>
</gene>
<protein>
    <submittedName>
        <fullName evidence="4">Ribosomal protein L34</fullName>
    </submittedName>
</protein>